<proteinExistence type="predicted"/>
<organism evidence="1">
    <name type="scientific">termite gut metagenome</name>
    <dbReference type="NCBI Taxonomy" id="433724"/>
    <lineage>
        <taxon>unclassified sequences</taxon>
        <taxon>metagenomes</taxon>
        <taxon>organismal metagenomes</taxon>
    </lineage>
</organism>
<accession>A0A5J4S450</accession>
<sequence length="119" mass="13828">MKNTLLLLLFFLPTSAVSGNNETDSLLNVLDRTIKERHFYTVVKEHRINDLKKYLRDAVSDDEKYDLLGGLLQEYKGYQIDSALRIANERIEIAQRRHSEENKIIAQMNLSEVMSIRGM</sequence>
<comment type="caution">
    <text evidence="1">The sequence shown here is derived from an EMBL/GenBank/DDBJ whole genome shotgun (WGS) entry which is preliminary data.</text>
</comment>
<name>A0A5J4S450_9ZZZZ</name>
<reference evidence="1" key="1">
    <citation type="submission" date="2019-03" db="EMBL/GenBank/DDBJ databases">
        <title>Single cell metagenomics reveals metabolic interactions within the superorganism composed of flagellate Streblomastix strix and complex community of Bacteroidetes bacteria on its surface.</title>
        <authorList>
            <person name="Treitli S.C."/>
            <person name="Kolisko M."/>
            <person name="Husnik F."/>
            <person name="Keeling P."/>
            <person name="Hampl V."/>
        </authorList>
    </citation>
    <scope>NUCLEOTIDE SEQUENCE</scope>
    <source>
        <strain evidence="1">STM</strain>
    </source>
</reference>
<evidence type="ECO:0000313" key="1">
    <source>
        <dbReference type="EMBL" id="KAA6340849.1"/>
    </source>
</evidence>
<dbReference type="AlphaFoldDB" id="A0A5J4S450"/>
<gene>
    <name evidence="1" type="ORF">EZS27_011300</name>
</gene>
<dbReference type="EMBL" id="SNRY01000428">
    <property type="protein sequence ID" value="KAA6340849.1"/>
    <property type="molecule type" value="Genomic_DNA"/>
</dbReference>
<protein>
    <submittedName>
        <fullName evidence="1">Uncharacterized protein</fullName>
    </submittedName>
</protein>